<evidence type="ECO:0000313" key="4">
    <source>
        <dbReference type="Proteomes" id="UP000629468"/>
    </source>
</evidence>
<organism evidence="3 4">
    <name type="scientific">Agaricus bisporus var. burnettii</name>
    <dbReference type="NCBI Taxonomy" id="192524"/>
    <lineage>
        <taxon>Eukaryota</taxon>
        <taxon>Fungi</taxon>
        <taxon>Dikarya</taxon>
        <taxon>Basidiomycota</taxon>
        <taxon>Agaricomycotina</taxon>
        <taxon>Agaricomycetes</taxon>
        <taxon>Agaricomycetidae</taxon>
        <taxon>Agaricales</taxon>
        <taxon>Agaricineae</taxon>
        <taxon>Agaricaceae</taxon>
        <taxon>Agaricus</taxon>
    </lineage>
</organism>
<reference evidence="3 4" key="1">
    <citation type="journal article" name="Sci. Rep.">
        <title>Telomere-to-telomere assembled and centromere annotated genomes of the two main subspecies of the button mushroom Agaricus bisporus reveal especially polymorphic chromosome ends.</title>
        <authorList>
            <person name="Sonnenberg A.S.M."/>
            <person name="Sedaghat-Telgerd N."/>
            <person name="Lavrijssen B."/>
            <person name="Ohm R.A."/>
            <person name="Hendrickx P.M."/>
            <person name="Scholtmeijer K."/>
            <person name="Baars J.J.P."/>
            <person name="van Peer A."/>
        </authorList>
    </citation>
    <scope>NUCLEOTIDE SEQUENCE [LARGE SCALE GENOMIC DNA]</scope>
    <source>
        <strain evidence="3 4">H119_p4</strain>
    </source>
</reference>
<feature type="domain" description="F-box" evidence="2">
    <location>
        <begin position="37"/>
        <end position="83"/>
    </location>
</feature>
<dbReference type="SUPFAM" id="SSF81383">
    <property type="entry name" value="F-box domain"/>
    <property type="match status" value="1"/>
</dbReference>
<gene>
    <name evidence="3" type="ORF">Agabi119p4_10640</name>
</gene>
<sequence length="483" mass="56063">MLPCAYDLYFISLIWNFFLSYLRFLLPLRLRLRGHRHVELVSLPIEIVNQVFMHLDIPSVLAVRLSCKTFYSVTKTRQFWYSRVSQLIETRYVCPPEEKVDEYNIHELERWVRRRSRPRDVSANYWQQPSFRERTLDLQPLGLSNLEFWDFKLVPGGRWLLIYHPSVAMHFMDLDSPNPSPRLLFDPRKIDGEICKPKMVVFRIWIDKGAPRLSFRLAFVIFTKDISRTYICQVDLADHGANATLVASNIAILRNFDLELWPMCTALNNRYLVQVWCGNDVSTTSPIGVYDYSQALGCHDYLMTRSSEHSIGVVISGNMEFICNDIFAMQNTASRSLSIFEIGPSASLILLHRIDMHSRSWSTIRWTPGASVITMMDNDGRGELQGLVIPHDFSCPPTIVVLGRCNKRKSCVYTLGTWLLVAREKVHEIFSHDWEFNSPIKDELTLTSHCRVDFTTGFLILDEDTGRFLAYPCRRKLVIYDIV</sequence>
<evidence type="ECO:0000256" key="1">
    <source>
        <dbReference type="SAM" id="Phobius"/>
    </source>
</evidence>
<evidence type="ECO:0000313" key="3">
    <source>
        <dbReference type="EMBL" id="KAF7761231.1"/>
    </source>
</evidence>
<dbReference type="PROSITE" id="PS50181">
    <property type="entry name" value="FBOX"/>
    <property type="match status" value="1"/>
</dbReference>
<accession>A0A8H7EWM1</accession>
<dbReference type="AlphaFoldDB" id="A0A8H7EWM1"/>
<dbReference type="Proteomes" id="UP000629468">
    <property type="component" value="Unassembled WGS sequence"/>
</dbReference>
<keyword evidence="1" id="KW-0472">Membrane</keyword>
<dbReference type="InterPro" id="IPR001810">
    <property type="entry name" value="F-box_dom"/>
</dbReference>
<comment type="caution">
    <text evidence="3">The sequence shown here is derived from an EMBL/GenBank/DDBJ whole genome shotgun (WGS) entry which is preliminary data.</text>
</comment>
<dbReference type="Gene3D" id="1.20.1280.50">
    <property type="match status" value="1"/>
</dbReference>
<feature type="transmembrane region" description="Helical" evidence="1">
    <location>
        <begin position="6"/>
        <end position="26"/>
    </location>
</feature>
<dbReference type="InterPro" id="IPR036047">
    <property type="entry name" value="F-box-like_dom_sf"/>
</dbReference>
<protein>
    <recommendedName>
        <fullName evidence="2">F-box domain-containing protein</fullName>
    </recommendedName>
</protein>
<keyword evidence="1" id="KW-1133">Transmembrane helix</keyword>
<dbReference type="EMBL" id="JABXXO010000014">
    <property type="protein sequence ID" value="KAF7761231.1"/>
    <property type="molecule type" value="Genomic_DNA"/>
</dbReference>
<keyword evidence="1" id="KW-0812">Transmembrane</keyword>
<dbReference type="SMART" id="SM00256">
    <property type="entry name" value="FBOX"/>
    <property type="match status" value="1"/>
</dbReference>
<name>A0A8H7EWM1_AGABI</name>
<evidence type="ECO:0000259" key="2">
    <source>
        <dbReference type="PROSITE" id="PS50181"/>
    </source>
</evidence>
<proteinExistence type="predicted"/>
<dbReference type="Pfam" id="PF00646">
    <property type="entry name" value="F-box"/>
    <property type="match status" value="1"/>
</dbReference>